<dbReference type="Pfam" id="PF02518">
    <property type="entry name" value="HATPase_c"/>
    <property type="match status" value="1"/>
</dbReference>
<evidence type="ECO:0000256" key="11">
    <source>
        <dbReference type="ARBA" id="ARBA00023136"/>
    </source>
</evidence>
<name>A0A371PIW3_9BACL</name>
<dbReference type="PANTHER" id="PTHR34220:SF7">
    <property type="entry name" value="SENSOR HISTIDINE KINASE YPDA"/>
    <property type="match status" value="1"/>
</dbReference>
<keyword evidence="4" id="KW-1003">Cell membrane</keyword>
<organism evidence="15 16">
    <name type="scientific">Paenibacillus paeoniae</name>
    <dbReference type="NCBI Taxonomy" id="2292705"/>
    <lineage>
        <taxon>Bacteria</taxon>
        <taxon>Bacillati</taxon>
        <taxon>Bacillota</taxon>
        <taxon>Bacilli</taxon>
        <taxon>Bacillales</taxon>
        <taxon>Paenibacillaceae</taxon>
        <taxon>Paenibacillus</taxon>
    </lineage>
</organism>
<keyword evidence="5" id="KW-0597">Phosphoprotein</keyword>
<evidence type="ECO:0000256" key="1">
    <source>
        <dbReference type="ARBA" id="ARBA00000085"/>
    </source>
</evidence>
<keyword evidence="10" id="KW-0902">Two-component regulatory system</keyword>
<evidence type="ECO:0000256" key="9">
    <source>
        <dbReference type="ARBA" id="ARBA00022840"/>
    </source>
</evidence>
<evidence type="ECO:0000256" key="12">
    <source>
        <dbReference type="SAM" id="Phobius"/>
    </source>
</evidence>
<keyword evidence="16" id="KW-1185">Reference proteome</keyword>
<dbReference type="PROSITE" id="PS50109">
    <property type="entry name" value="HIS_KIN"/>
    <property type="match status" value="1"/>
</dbReference>
<dbReference type="AlphaFoldDB" id="A0A371PIW3"/>
<feature type="domain" description="HAMP" evidence="14">
    <location>
        <begin position="323"/>
        <end position="375"/>
    </location>
</feature>
<dbReference type="InterPro" id="IPR010559">
    <property type="entry name" value="Sig_transdc_His_kin_internal"/>
</dbReference>
<dbReference type="InterPro" id="IPR003660">
    <property type="entry name" value="HAMP_dom"/>
</dbReference>
<dbReference type="Gene3D" id="6.10.340.10">
    <property type="match status" value="1"/>
</dbReference>
<dbReference type="GO" id="GO:0000155">
    <property type="term" value="F:phosphorelay sensor kinase activity"/>
    <property type="evidence" value="ECO:0007669"/>
    <property type="project" value="InterPro"/>
</dbReference>
<feature type="domain" description="Histidine kinase" evidence="13">
    <location>
        <begin position="485"/>
        <end position="591"/>
    </location>
</feature>
<dbReference type="Proteomes" id="UP000261905">
    <property type="component" value="Unassembled WGS sequence"/>
</dbReference>
<proteinExistence type="predicted"/>
<comment type="caution">
    <text evidence="15">The sequence shown here is derived from an EMBL/GenBank/DDBJ whole genome shotgun (WGS) entry which is preliminary data.</text>
</comment>
<dbReference type="PROSITE" id="PS50885">
    <property type="entry name" value="HAMP"/>
    <property type="match status" value="1"/>
</dbReference>
<protein>
    <recommendedName>
        <fullName evidence="3">histidine kinase</fullName>
        <ecNumber evidence="3">2.7.13.3</ecNumber>
    </recommendedName>
</protein>
<evidence type="ECO:0000256" key="7">
    <source>
        <dbReference type="ARBA" id="ARBA00022741"/>
    </source>
</evidence>
<evidence type="ECO:0000259" key="14">
    <source>
        <dbReference type="PROSITE" id="PS50885"/>
    </source>
</evidence>
<dbReference type="Gene3D" id="3.30.565.10">
    <property type="entry name" value="Histidine kinase-like ATPase, C-terminal domain"/>
    <property type="match status" value="1"/>
</dbReference>
<accession>A0A371PIW3</accession>
<dbReference type="PANTHER" id="PTHR34220">
    <property type="entry name" value="SENSOR HISTIDINE KINASE YPDA"/>
    <property type="match status" value="1"/>
</dbReference>
<evidence type="ECO:0000259" key="13">
    <source>
        <dbReference type="PROSITE" id="PS50109"/>
    </source>
</evidence>
<evidence type="ECO:0000313" key="15">
    <source>
        <dbReference type="EMBL" id="REK76170.1"/>
    </source>
</evidence>
<comment type="subcellular location">
    <subcellularLocation>
        <location evidence="2">Cell membrane</location>
        <topology evidence="2">Multi-pass membrane protein</topology>
    </subcellularLocation>
</comment>
<reference evidence="15 16" key="1">
    <citation type="submission" date="2018-08" db="EMBL/GenBank/DDBJ databases">
        <title>Paenibacillus sp. M4BSY-1, whole genome shotgun sequence.</title>
        <authorList>
            <person name="Tuo L."/>
        </authorList>
    </citation>
    <scope>NUCLEOTIDE SEQUENCE [LARGE SCALE GENOMIC DNA]</scope>
    <source>
        <strain evidence="15 16">M4BSY-1</strain>
    </source>
</reference>
<dbReference type="GO" id="GO:0005886">
    <property type="term" value="C:plasma membrane"/>
    <property type="evidence" value="ECO:0007669"/>
    <property type="project" value="UniProtKB-SubCell"/>
</dbReference>
<feature type="transmembrane region" description="Helical" evidence="12">
    <location>
        <begin position="298"/>
        <end position="321"/>
    </location>
</feature>
<comment type="catalytic activity">
    <reaction evidence="1">
        <text>ATP + protein L-histidine = ADP + protein N-phospho-L-histidine.</text>
        <dbReference type="EC" id="2.7.13.3"/>
    </reaction>
</comment>
<keyword evidence="8 15" id="KW-0418">Kinase</keyword>
<keyword evidence="12" id="KW-1133">Transmembrane helix</keyword>
<sequence>MRPLNRFMNLNLRTKLTIIFMMLVIIPLSLLGFFSYQKSTNMMQEQMSSGVLDNMKQINKNLSFFARDVEQLSMYIFRNSMVQETLAKPGDRSRLEKYEDYKAMQHLFETVLGPKTWEIRIYIIGLNGDRYFTGDFLPTQYDKYNENWGIFRKANQASGTMVWDTHYNVRKIDPQEVVLSAGRQLKDIGTEEKLGYLIIEILEPSLAGIHRTNRDQGEEQMFLLDSQGYIISSSPDKATVGTRMEFTDLDRILSGREGYFGTKWHDKRHILVYDTEEEAGFKIVKFVPMDQIVSKNSLIRNITFTITAIGLFVSVWLAYFLSKTVTKPLEGLIQLMKKVEIGRLDVRFPTKYKDDIGILGGSFNRMTQRLRELIQEGYEKQVRLKDAELKALQAQITPHFLYNTLETVNWMAKMKGVPDISKIVVSLAEMLRHSVKKDKELVIIREEITQLEHYLTIQQIRYRDRFQVFWEVDDAALNCQIPSLMLQPLVENAITHGLEMKLEEGTLRIAIQVIERKLQIKITDDGVGIKADVLQSLQQKQFSIIQPRHTGIGLENVVRRLDIYYSDQAEIIIDSEQNKGTSITIKLPIFRTGEKLT</sequence>
<feature type="transmembrane region" description="Helical" evidence="12">
    <location>
        <begin position="16"/>
        <end position="36"/>
    </location>
</feature>
<keyword evidence="11 12" id="KW-0472">Membrane</keyword>
<gene>
    <name evidence="15" type="ORF">DX130_03665</name>
</gene>
<evidence type="ECO:0000256" key="8">
    <source>
        <dbReference type="ARBA" id="ARBA00022777"/>
    </source>
</evidence>
<dbReference type="EC" id="2.7.13.3" evidence="3"/>
<evidence type="ECO:0000313" key="16">
    <source>
        <dbReference type="Proteomes" id="UP000261905"/>
    </source>
</evidence>
<dbReference type="GO" id="GO:0005524">
    <property type="term" value="F:ATP binding"/>
    <property type="evidence" value="ECO:0007669"/>
    <property type="project" value="UniProtKB-KW"/>
</dbReference>
<keyword evidence="12" id="KW-0812">Transmembrane</keyword>
<dbReference type="InterPro" id="IPR050640">
    <property type="entry name" value="Bact_2-comp_sensor_kinase"/>
</dbReference>
<evidence type="ECO:0000256" key="3">
    <source>
        <dbReference type="ARBA" id="ARBA00012438"/>
    </source>
</evidence>
<keyword evidence="6" id="KW-0808">Transferase</keyword>
<dbReference type="OrthoDB" id="9776552at2"/>
<dbReference type="InterPro" id="IPR005467">
    <property type="entry name" value="His_kinase_dom"/>
</dbReference>
<dbReference type="SUPFAM" id="SSF158472">
    <property type="entry name" value="HAMP domain-like"/>
    <property type="match status" value="1"/>
</dbReference>
<dbReference type="CDD" id="cd06225">
    <property type="entry name" value="HAMP"/>
    <property type="match status" value="1"/>
</dbReference>
<dbReference type="SMART" id="SM00304">
    <property type="entry name" value="HAMP"/>
    <property type="match status" value="1"/>
</dbReference>
<dbReference type="SUPFAM" id="SSF55874">
    <property type="entry name" value="ATPase domain of HSP90 chaperone/DNA topoisomerase II/histidine kinase"/>
    <property type="match status" value="1"/>
</dbReference>
<dbReference type="EMBL" id="QUBQ01000001">
    <property type="protein sequence ID" value="REK76170.1"/>
    <property type="molecule type" value="Genomic_DNA"/>
</dbReference>
<dbReference type="Pfam" id="PF00672">
    <property type="entry name" value="HAMP"/>
    <property type="match status" value="1"/>
</dbReference>
<evidence type="ECO:0000256" key="2">
    <source>
        <dbReference type="ARBA" id="ARBA00004651"/>
    </source>
</evidence>
<evidence type="ECO:0000256" key="6">
    <source>
        <dbReference type="ARBA" id="ARBA00022679"/>
    </source>
</evidence>
<keyword evidence="7" id="KW-0547">Nucleotide-binding</keyword>
<evidence type="ECO:0000256" key="5">
    <source>
        <dbReference type="ARBA" id="ARBA00022553"/>
    </source>
</evidence>
<dbReference type="InterPro" id="IPR036890">
    <property type="entry name" value="HATPase_C_sf"/>
</dbReference>
<dbReference type="InterPro" id="IPR003594">
    <property type="entry name" value="HATPase_dom"/>
</dbReference>
<keyword evidence="9" id="KW-0067">ATP-binding</keyword>
<evidence type="ECO:0000256" key="4">
    <source>
        <dbReference type="ARBA" id="ARBA00022475"/>
    </source>
</evidence>
<dbReference type="Pfam" id="PF06580">
    <property type="entry name" value="His_kinase"/>
    <property type="match status" value="1"/>
</dbReference>
<evidence type="ECO:0000256" key="10">
    <source>
        <dbReference type="ARBA" id="ARBA00023012"/>
    </source>
</evidence>